<feature type="region of interest" description="Disordered" evidence="1">
    <location>
        <begin position="63"/>
        <end position="236"/>
    </location>
</feature>
<protein>
    <submittedName>
        <fullName evidence="2">Uncharacterized protein</fullName>
    </submittedName>
</protein>
<feature type="compositionally biased region" description="Basic and acidic residues" evidence="1">
    <location>
        <begin position="125"/>
        <end position="139"/>
    </location>
</feature>
<organism evidence="2 3">
    <name type="scientific">Bradyrhizobium elkanii</name>
    <dbReference type="NCBI Taxonomy" id="29448"/>
    <lineage>
        <taxon>Bacteria</taxon>
        <taxon>Pseudomonadati</taxon>
        <taxon>Pseudomonadota</taxon>
        <taxon>Alphaproteobacteria</taxon>
        <taxon>Hyphomicrobiales</taxon>
        <taxon>Nitrobacteraceae</taxon>
        <taxon>Bradyrhizobium</taxon>
    </lineage>
</organism>
<gene>
    <name evidence="2" type="ORF">JOH49_004305</name>
</gene>
<feature type="region of interest" description="Disordered" evidence="1">
    <location>
        <begin position="1"/>
        <end position="31"/>
    </location>
</feature>
<accession>A0A8I1Y865</accession>
<evidence type="ECO:0000256" key="1">
    <source>
        <dbReference type="SAM" id="MobiDB-lite"/>
    </source>
</evidence>
<dbReference type="EMBL" id="JAFICZ010000001">
    <property type="protein sequence ID" value="MBP1294552.1"/>
    <property type="molecule type" value="Genomic_DNA"/>
</dbReference>
<proteinExistence type="predicted"/>
<feature type="compositionally biased region" description="Basic and acidic residues" evidence="1">
    <location>
        <begin position="64"/>
        <end position="77"/>
    </location>
</feature>
<dbReference type="RefSeq" id="WP_172646989.1">
    <property type="nucleotide sequence ID" value="NZ_JAFICZ010000001.1"/>
</dbReference>
<feature type="compositionally biased region" description="Polar residues" evidence="1">
    <location>
        <begin position="1"/>
        <end position="11"/>
    </location>
</feature>
<sequence>MIATVSRTSATADKRQAAYPGMKRSSQLPSAQAAILNAPPLPRQADRLAAPLRRRGAWTQFVEARLREPVNPERDPAEPPDSPTDKQPTIIGDDPSLPNGGPTNEAHPLLDLEHPLQPIVLPQDEVSRRLNEAAEDIGRRTNVARPDAGPDDGSVSPAADPNDASAEECESRTQPAPPGSYARTAVTSYTPEADEGEGFSPAGDPDPNSVPPVSTGPAVPPPRQPPVHTSTAEASVAVQEQQTILIEKLIAEELQSSPRDRRSVTSEWKVRNFAWFLAPATVLLAIGTGMLMRGNVASLFNTTPQVVSHSNATPVQSPPQGRRKLKPAIATFVHRAPIEAAASAPPARSLPTTYGIFASSNGRMIRLEPMNIRLPDSRIAVSVLTTKPRTVVVPHGPLSFVAYQRELMTSAPDNAQLRILAQVARTPSSPAVAMANDAWAIRSVSVDLTVAPVPESREMVELQPVNPDLVLSPGRYVLVFKNQAYDFVVAGKVTDKAHCLERAETPDGDRFTECRNLP</sequence>
<reference evidence="2" key="1">
    <citation type="submission" date="2021-02" db="EMBL/GenBank/DDBJ databases">
        <title>Genomic Encyclopedia of Type Strains, Phase IV (KMG-V): Genome sequencing to study the core and pangenomes of soil and plant-associated prokaryotes.</title>
        <authorList>
            <person name="Whitman W."/>
        </authorList>
    </citation>
    <scope>NUCLEOTIDE SEQUENCE</scope>
    <source>
        <strain evidence="2">USDA 406</strain>
    </source>
</reference>
<evidence type="ECO:0000313" key="3">
    <source>
        <dbReference type="Proteomes" id="UP000673383"/>
    </source>
</evidence>
<evidence type="ECO:0000313" key="2">
    <source>
        <dbReference type="EMBL" id="MBP1294552.1"/>
    </source>
</evidence>
<feature type="compositionally biased region" description="Polar residues" evidence="1">
    <location>
        <begin position="227"/>
        <end position="236"/>
    </location>
</feature>
<comment type="caution">
    <text evidence="2">The sequence shown here is derived from an EMBL/GenBank/DDBJ whole genome shotgun (WGS) entry which is preliminary data.</text>
</comment>
<dbReference type="Proteomes" id="UP000673383">
    <property type="component" value="Unassembled WGS sequence"/>
</dbReference>
<name>A0A8I1Y865_BRAEL</name>
<dbReference type="AlphaFoldDB" id="A0A8I1Y865"/>